<evidence type="ECO:0000313" key="2">
    <source>
        <dbReference type="Proteomes" id="UP000183107"/>
    </source>
</evidence>
<proteinExistence type="predicted"/>
<accession>A0A1I5EVR8</accession>
<name>A0A1I5EVR8_9PROT</name>
<keyword evidence="2" id="KW-1185">Reference proteome</keyword>
<dbReference type="AlphaFoldDB" id="A0A1I5EVR8"/>
<gene>
    <name evidence="1" type="ORF">SAMN05216386_2777</name>
</gene>
<evidence type="ECO:0000313" key="1">
    <source>
        <dbReference type="EMBL" id="SFO15476.1"/>
    </source>
</evidence>
<protein>
    <submittedName>
        <fullName evidence="1">Uncharacterized protein</fullName>
    </submittedName>
</protein>
<dbReference type="EMBL" id="FOVJ01000009">
    <property type="protein sequence ID" value="SFO15476.1"/>
    <property type="molecule type" value="Genomic_DNA"/>
</dbReference>
<organism evidence="1 2">
    <name type="scientific">Nitrosospira briensis</name>
    <dbReference type="NCBI Taxonomy" id="35799"/>
    <lineage>
        <taxon>Bacteria</taxon>
        <taxon>Pseudomonadati</taxon>
        <taxon>Pseudomonadota</taxon>
        <taxon>Betaproteobacteria</taxon>
        <taxon>Nitrosomonadales</taxon>
        <taxon>Nitrosomonadaceae</taxon>
        <taxon>Nitrosospira</taxon>
    </lineage>
</organism>
<reference evidence="2" key="1">
    <citation type="submission" date="2016-10" db="EMBL/GenBank/DDBJ databases">
        <authorList>
            <person name="Varghese N."/>
        </authorList>
    </citation>
    <scope>NUCLEOTIDE SEQUENCE [LARGE SCALE GENOMIC DNA]</scope>
    <source>
        <strain evidence="2">Nsp8</strain>
    </source>
</reference>
<dbReference type="Proteomes" id="UP000183107">
    <property type="component" value="Unassembled WGS sequence"/>
</dbReference>
<sequence length="104" mass="11375">MSRKKALLNIRDFNRSAEYTGTAVRIGRFFTKIKTQAQAEPADSATLRSFRRHAIAGSSEPVITSRFSASISGSFKVSASSNFVAVLSSNARLTFRMPTARSRA</sequence>